<dbReference type="Proteomes" id="UP000215694">
    <property type="component" value="Unassembled WGS sequence"/>
</dbReference>
<proteinExistence type="predicted"/>
<evidence type="ECO:0000313" key="3">
    <source>
        <dbReference type="EMBL" id="RDY29177.1"/>
    </source>
</evidence>
<feature type="domain" description="DUF4300" evidence="2">
    <location>
        <begin position="36"/>
        <end position="287"/>
    </location>
</feature>
<feature type="signal peptide" evidence="1">
    <location>
        <begin position="1"/>
        <end position="22"/>
    </location>
</feature>
<dbReference type="RefSeq" id="WP_094369172.1">
    <property type="nucleotide sequence ID" value="NZ_NOJY02000003.1"/>
</dbReference>
<dbReference type="AlphaFoldDB" id="A0A371J922"/>
<keyword evidence="1" id="KW-0732">Signal</keyword>
<dbReference type="InterPro" id="IPR025389">
    <property type="entry name" value="DUF4300"/>
</dbReference>
<evidence type="ECO:0000313" key="4">
    <source>
        <dbReference type="Proteomes" id="UP000215694"/>
    </source>
</evidence>
<protein>
    <submittedName>
        <fullName evidence="3">DUF4300 family protein</fullName>
    </submittedName>
</protein>
<gene>
    <name evidence="3" type="ORF">CHL78_002395</name>
</gene>
<keyword evidence="4" id="KW-1185">Reference proteome</keyword>
<comment type="caution">
    <text evidence="3">The sequence shown here is derived from an EMBL/GenBank/DDBJ whole genome shotgun (WGS) entry which is preliminary data.</text>
</comment>
<sequence>MKKRIICSMLSAALLVTGCTNSGTGNNDKSNNVELTYSNLIDEKTQNEVKDILIANKIDKKQVEYFISNVKDYNATVGKLKTSKDGFTTIKSQQASYDEEKIASIWQEKGYNYMDINCRLTSFILFKDYIKSQGKFEGDDIDLAMDLDTIKNNPIVKIGEDDTDKFTNLYSAIPVEKSNDINKNAEAIKSEWKKRNISFVENKNVSMINVFLNYAETSNVFVGHTGILVEANNGLLFIEKYGVGTPYQVSKFKDREELKSYLMDRLDINEADDGSSKPIIMENNELMK</sequence>
<dbReference type="Pfam" id="PF14133">
    <property type="entry name" value="DUF4300"/>
    <property type="match status" value="1"/>
</dbReference>
<accession>A0A371J922</accession>
<dbReference type="PROSITE" id="PS51257">
    <property type="entry name" value="PROKAR_LIPOPROTEIN"/>
    <property type="match status" value="1"/>
</dbReference>
<feature type="chain" id="PRO_5016680859" evidence="1">
    <location>
        <begin position="23"/>
        <end position="288"/>
    </location>
</feature>
<dbReference type="OrthoDB" id="3267930at2"/>
<dbReference type="EMBL" id="NOJY02000003">
    <property type="protein sequence ID" value="RDY29177.1"/>
    <property type="molecule type" value="Genomic_DNA"/>
</dbReference>
<organism evidence="3 4">
    <name type="scientific">Romboutsia weinsteinii</name>
    <dbReference type="NCBI Taxonomy" id="2020949"/>
    <lineage>
        <taxon>Bacteria</taxon>
        <taxon>Bacillati</taxon>
        <taxon>Bacillota</taxon>
        <taxon>Clostridia</taxon>
        <taxon>Peptostreptococcales</taxon>
        <taxon>Peptostreptococcaceae</taxon>
        <taxon>Romboutsia</taxon>
    </lineage>
</organism>
<name>A0A371J922_9FIRM</name>
<evidence type="ECO:0000256" key="1">
    <source>
        <dbReference type="SAM" id="SignalP"/>
    </source>
</evidence>
<evidence type="ECO:0000259" key="2">
    <source>
        <dbReference type="Pfam" id="PF14133"/>
    </source>
</evidence>
<reference evidence="3 4" key="1">
    <citation type="journal article" date="2017" name="Genome Announc.">
        <title>Draft Genome Sequence of Romboutsia weinsteinii sp. nov. Strain CCRI-19649(T) Isolated from Surface Water.</title>
        <authorList>
            <person name="Maheux A.F."/>
            <person name="Boudreau D.K."/>
            <person name="Berube E."/>
            <person name="Boissinot M."/>
            <person name="Cantin P."/>
            <person name="Raymond F."/>
            <person name="Corbeil J."/>
            <person name="Omar R.F."/>
            <person name="Bergeron M.G."/>
        </authorList>
    </citation>
    <scope>NUCLEOTIDE SEQUENCE [LARGE SCALE GENOMIC DNA]</scope>
    <source>
        <strain evidence="3 4">CCRI-19649</strain>
    </source>
</reference>